<proteinExistence type="predicted"/>
<dbReference type="EMBL" id="OZ034820">
    <property type="protein sequence ID" value="CAL1402675.1"/>
    <property type="molecule type" value="Genomic_DNA"/>
</dbReference>
<dbReference type="Proteomes" id="UP001497516">
    <property type="component" value="Chromosome 7"/>
</dbReference>
<dbReference type="InterPro" id="IPR021109">
    <property type="entry name" value="Peptidase_aspartic_dom_sf"/>
</dbReference>
<gene>
    <name evidence="3" type="ORF">LTRI10_LOCUS42660</name>
</gene>
<dbReference type="AlphaFoldDB" id="A0AAV2FWG2"/>
<evidence type="ECO:0000313" key="4">
    <source>
        <dbReference type="Proteomes" id="UP001497516"/>
    </source>
</evidence>
<protein>
    <recommendedName>
        <fullName evidence="2">Retrotransposon gag domain-containing protein</fullName>
    </recommendedName>
</protein>
<evidence type="ECO:0000256" key="1">
    <source>
        <dbReference type="SAM" id="MobiDB-lite"/>
    </source>
</evidence>
<feature type="compositionally biased region" description="Pro residues" evidence="1">
    <location>
        <begin position="824"/>
        <end position="834"/>
    </location>
</feature>
<feature type="region of interest" description="Disordered" evidence="1">
    <location>
        <begin position="355"/>
        <end position="439"/>
    </location>
</feature>
<feature type="compositionally biased region" description="Low complexity" evidence="1">
    <location>
        <begin position="426"/>
        <end position="439"/>
    </location>
</feature>
<dbReference type="InterPro" id="IPR005162">
    <property type="entry name" value="Retrotrans_gag_dom"/>
</dbReference>
<sequence>MTRSQSGDLLPLDQELEQTCKNFKRALKARLAAEEALSHFQLEEEEEEMANPQDHAVVDPEEQTMGHYWIARAADMRSPIQHPHVPANNFEVSTSVITMLRGSVMFWGKEGECPRSHLKRFHELIDGIKINGVPADAIQLRYFPFTLEGQAKEWLDTRPPGSITTFANLADKFLTRYHPPSKMADLQKQIIHFTQDEDETIRDAWERYNSLFLRCPNHGFNDAFKVGTFYHALFPEDKQQIDSVCGGNMLTKTPPQLNQLFEEMAENGYDWGTARRSRQAPGRGVHAVGTQSSDLMQVVSKLVSAIDCSGLIASTGQPQAMLCQWCESTHHIVEDCQAMKESTTPQEQVNFINNVRRNDPNSNTYNEGWRQHPNFSWGGANSRPPVPQGPPGFQRPPYQPRQGQFQQPQQSLYQPMQGHAAPSQPRPFQQPGAAPAAPVQNDQMAELRELVGSLASSSAQKFNTIEQFMEKASGKFLALEAGQRNTQAVLQDIQTQLGSVAQAVAQRAPGTLPGQTIPHPQNPNEHCNAIMTRSGKMTIDPPARAQEREAPASASPAVEEEVEKEVEVPAPKPQPVVKEYIPKLPFPTRLHKDRLEAEFENFMAMLWKLNVQVPFLEALSQMPKYAKFLKDLLSKKQKLSELATVELSEECSAILQNKLPQKQKDPGSFTIPCSIENLHVERSLADLGASINVLPYKLFKKLGLGEPRATRMSLQLADRSVVHPRGIVEDLLVKVGKFNYPVDFVILDINEDVNVPLILGRPFLATAKALIDVHDGTLVLRDGEERIAFSISNTRPASSPLHAVSHQEHESVVYPPVLPILQDPPPIPSPPLPSTPSSKEQIREEWRPKQQAAKPARKKAGDHYEMVPPPPWPSEYSLACILPDGQVELANAGGHIRRVHDHHLKLYLKSEVDPLLKAPAPSPH</sequence>
<dbReference type="PANTHER" id="PTHR33067:SF35">
    <property type="entry name" value="ASPARTIC PEPTIDASE DDI1-TYPE DOMAIN-CONTAINING PROTEIN"/>
    <property type="match status" value="1"/>
</dbReference>
<organism evidence="3 4">
    <name type="scientific">Linum trigynum</name>
    <dbReference type="NCBI Taxonomy" id="586398"/>
    <lineage>
        <taxon>Eukaryota</taxon>
        <taxon>Viridiplantae</taxon>
        <taxon>Streptophyta</taxon>
        <taxon>Embryophyta</taxon>
        <taxon>Tracheophyta</taxon>
        <taxon>Spermatophyta</taxon>
        <taxon>Magnoliopsida</taxon>
        <taxon>eudicotyledons</taxon>
        <taxon>Gunneridae</taxon>
        <taxon>Pentapetalae</taxon>
        <taxon>rosids</taxon>
        <taxon>fabids</taxon>
        <taxon>Malpighiales</taxon>
        <taxon>Linaceae</taxon>
        <taxon>Linum</taxon>
    </lineage>
</organism>
<dbReference type="CDD" id="cd00303">
    <property type="entry name" value="retropepsin_like"/>
    <property type="match status" value="1"/>
</dbReference>
<name>A0AAV2FWG2_9ROSI</name>
<feature type="domain" description="Retrotransposon gag" evidence="2">
    <location>
        <begin position="142"/>
        <end position="233"/>
    </location>
</feature>
<feature type="compositionally biased region" description="Pro residues" evidence="1">
    <location>
        <begin position="384"/>
        <end position="399"/>
    </location>
</feature>
<dbReference type="Pfam" id="PF13650">
    <property type="entry name" value="Asp_protease_2"/>
    <property type="match status" value="1"/>
</dbReference>
<feature type="region of interest" description="Disordered" evidence="1">
    <location>
        <begin position="824"/>
        <end position="863"/>
    </location>
</feature>
<dbReference type="Pfam" id="PF03732">
    <property type="entry name" value="Retrotrans_gag"/>
    <property type="match status" value="1"/>
</dbReference>
<keyword evidence="4" id="KW-1185">Reference proteome</keyword>
<feature type="region of interest" description="Disordered" evidence="1">
    <location>
        <begin position="544"/>
        <end position="563"/>
    </location>
</feature>
<evidence type="ECO:0000313" key="3">
    <source>
        <dbReference type="EMBL" id="CAL1402675.1"/>
    </source>
</evidence>
<evidence type="ECO:0000259" key="2">
    <source>
        <dbReference type="Pfam" id="PF03732"/>
    </source>
</evidence>
<feature type="compositionally biased region" description="Polar residues" evidence="1">
    <location>
        <begin position="355"/>
        <end position="366"/>
    </location>
</feature>
<reference evidence="3 4" key="1">
    <citation type="submission" date="2024-04" db="EMBL/GenBank/DDBJ databases">
        <authorList>
            <person name="Fracassetti M."/>
        </authorList>
    </citation>
    <scope>NUCLEOTIDE SEQUENCE [LARGE SCALE GENOMIC DNA]</scope>
</reference>
<dbReference type="PANTHER" id="PTHR33067">
    <property type="entry name" value="RNA-DIRECTED DNA POLYMERASE-RELATED"/>
    <property type="match status" value="1"/>
</dbReference>
<feature type="compositionally biased region" description="Low complexity" evidence="1">
    <location>
        <begin position="400"/>
        <end position="418"/>
    </location>
</feature>
<dbReference type="Gene3D" id="2.40.70.10">
    <property type="entry name" value="Acid Proteases"/>
    <property type="match status" value="1"/>
</dbReference>
<accession>A0AAV2FWG2</accession>